<gene>
    <name evidence="1" type="ORF">OCS_00398</name>
</gene>
<dbReference type="EMBL" id="KE652188">
    <property type="protein sequence ID" value="EQL03905.1"/>
    <property type="molecule type" value="Genomic_DNA"/>
</dbReference>
<protein>
    <submittedName>
        <fullName evidence="1">Uncharacterized protein</fullName>
    </submittedName>
</protein>
<reference evidence="1 2" key="1">
    <citation type="journal article" date="2013" name="Chin. Sci. Bull.">
        <title>Genome survey uncovers the secrets of sex and lifestyle in caterpillar fungus.</title>
        <authorList>
            <person name="Hu X."/>
            <person name="Zhang Y."/>
            <person name="Xiao G."/>
            <person name="Zheng P."/>
            <person name="Xia Y."/>
            <person name="Zhang X."/>
            <person name="St Leger R.J."/>
            <person name="Liu X."/>
            <person name="Wang C."/>
        </authorList>
    </citation>
    <scope>NUCLEOTIDE SEQUENCE [LARGE SCALE GENOMIC DNA]</scope>
    <source>
        <strain evidence="2">Co18 / CGMCC 3.14243</strain>
        <tissue evidence="1">Fruit-body</tissue>
    </source>
</reference>
<dbReference type="AlphaFoldDB" id="T5AEL5"/>
<dbReference type="Proteomes" id="UP000019374">
    <property type="component" value="Unassembled WGS sequence"/>
</dbReference>
<name>T5AEL5_OPHSC</name>
<accession>T5AEL5</accession>
<evidence type="ECO:0000313" key="1">
    <source>
        <dbReference type="EMBL" id="EQL03905.1"/>
    </source>
</evidence>
<sequence length="194" mass="21953">MPATRSFCDAAFPAKPYMTLTDGPNKTVGLRMTSMCALMCHGLAAMTDDVSVMLRDRLWENQVEHGGYNAGDFITIVRWYAQVFFHTTAAIRQELFDKNKTELKSSMKKVDGEDDTVMSLVDMVNGLASDFRAMLNRLDDEYRESFDFTTEMDKIPVVSPHEIVLWCAHNKRDVREDMSTQPTDIVLGAMMGMS</sequence>
<evidence type="ECO:0000313" key="2">
    <source>
        <dbReference type="Proteomes" id="UP000019374"/>
    </source>
</evidence>
<proteinExistence type="predicted"/>
<dbReference type="HOGENOM" id="CLU_1402847_0_0_1"/>
<organism evidence="1 2">
    <name type="scientific">Ophiocordyceps sinensis (strain Co18 / CGMCC 3.14243)</name>
    <name type="common">Yarsagumba caterpillar fungus</name>
    <name type="synonym">Hirsutella sinensis</name>
    <dbReference type="NCBI Taxonomy" id="911162"/>
    <lineage>
        <taxon>Eukaryota</taxon>
        <taxon>Fungi</taxon>
        <taxon>Dikarya</taxon>
        <taxon>Ascomycota</taxon>
        <taxon>Pezizomycotina</taxon>
        <taxon>Sordariomycetes</taxon>
        <taxon>Hypocreomycetidae</taxon>
        <taxon>Hypocreales</taxon>
        <taxon>Ophiocordycipitaceae</taxon>
        <taxon>Ophiocordyceps</taxon>
    </lineage>
</organism>